<reference evidence="2" key="1">
    <citation type="journal article" date="2015" name="Nature">
        <title>Complex archaea that bridge the gap between prokaryotes and eukaryotes.</title>
        <authorList>
            <person name="Spang A."/>
            <person name="Saw J.H."/>
            <person name="Jorgensen S.L."/>
            <person name="Zaremba-Niedzwiedzka K."/>
            <person name="Martijn J."/>
            <person name="Lind A.E."/>
            <person name="van Eijk R."/>
            <person name="Schleper C."/>
            <person name="Guy L."/>
            <person name="Ettema T.J."/>
        </authorList>
    </citation>
    <scope>NUCLEOTIDE SEQUENCE</scope>
</reference>
<accession>A0A0F9C4V2</accession>
<organism evidence="2">
    <name type="scientific">marine sediment metagenome</name>
    <dbReference type="NCBI Taxonomy" id="412755"/>
    <lineage>
        <taxon>unclassified sequences</taxon>
        <taxon>metagenomes</taxon>
        <taxon>ecological metagenomes</taxon>
    </lineage>
</organism>
<comment type="caution">
    <text evidence="2">The sequence shown here is derived from an EMBL/GenBank/DDBJ whole genome shotgun (WGS) entry which is preliminary data.</text>
</comment>
<dbReference type="EMBL" id="LAZR01058579">
    <property type="protein sequence ID" value="KKK69578.1"/>
    <property type="molecule type" value="Genomic_DNA"/>
</dbReference>
<evidence type="ECO:0000313" key="1">
    <source>
        <dbReference type="EMBL" id="KKK69578.1"/>
    </source>
</evidence>
<protein>
    <submittedName>
        <fullName evidence="2">Uncharacterized protein</fullName>
    </submittedName>
</protein>
<gene>
    <name evidence="2" type="ORF">LCGC14_2446820</name>
    <name evidence="1" type="ORF">LCGC14_2932620</name>
</gene>
<name>A0A0F9C4V2_9ZZZZ</name>
<sequence>MTILELLDLNPEYGAEIVVGKEIIWVNVDGLCRLRLNRCPLIRVVCEGEVYKPAPIGLVNVDEGDKE</sequence>
<dbReference type="AlphaFoldDB" id="A0A0F9C4V2"/>
<dbReference type="EMBL" id="LAZR01037787">
    <property type="protein sequence ID" value="KKL21302.1"/>
    <property type="molecule type" value="Genomic_DNA"/>
</dbReference>
<proteinExistence type="predicted"/>
<evidence type="ECO:0000313" key="2">
    <source>
        <dbReference type="EMBL" id="KKL21302.1"/>
    </source>
</evidence>